<dbReference type="PANTHER" id="PTHR43725:SF53">
    <property type="entry name" value="UDP-ARABINOSE 4-EPIMERASE 1"/>
    <property type="match status" value="1"/>
</dbReference>
<evidence type="ECO:0000256" key="5">
    <source>
        <dbReference type="ARBA" id="ARBA00013189"/>
    </source>
</evidence>
<dbReference type="PANTHER" id="PTHR43725">
    <property type="entry name" value="UDP-GLUCOSE 4-EPIMERASE"/>
    <property type="match status" value="1"/>
</dbReference>
<gene>
    <name evidence="12" type="primary">galE</name>
    <name evidence="12" type="ORF">JWV37_07600</name>
</gene>
<organism evidence="12 13">
    <name type="scientific">Sulfurospirillum tamanense</name>
    <dbReference type="NCBI Taxonomy" id="2813362"/>
    <lineage>
        <taxon>Bacteria</taxon>
        <taxon>Pseudomonadati</taxon>
        <taxon>Campylobacterota</taxon>
        <taxon>Epsilonproteobacteria</taxon>
        <taxon>Campylobacterales</taxon>
        <taxon>Sulfurospirillaceae</taxon>
        <taxon>Sulfurospirillum</taxon>
    </lineage>
</organism>
<dbReference type="Gene3D" id="3.40.50.720">
    <property type="entry name" value="NAD(P)-binding Rossmann-like Domain"/>
    <property type="match status" value="1"/>
</dbReference>
<evidence type="ECO:0000256" key="6">
    <source>
        <dbReference type="ARBA" id="ARBA00018569"/>
    </source>
</evidence>
<evidence type="ECO:0000256" key="10">
    <source>
        <dbReference type="RuleBase" id="RU366046"/>
    </source>
</evidence>
<evidence type="ECO:0000313" key="12">
    <source>
        <dbReference type="EMBL" id="MBN2964640.1"/>
    </source>
</evidence>
<dbReference type="EC" id="5.1.3.2" evidence="5 10"/>
<comment type="cofactor">
    <cofactor evidence="2 10">
        <name>NAD(+)</name>
        <dbReference type="ChEBI" id="CHEBI:57540"/>
    </cofactor>
</comment>
<dbReference type="InterPro" id="IPR036291">
    <property type="entry name" value="NAD(P)-bd_dom_sf"/>
</dbReference>
<reference evidence="12 13" key="3">
    <citation type="submission" date="2021-02" db="EMBL/GenBank/DDBJ databases">
        <authorList>
            <person name="Merkel A.Y."/>
        </authorList>
    </citation>
    <scope>NUCLEOTIDE SEQUENCE [LARGE SCALE GENOMIC DNA]</scope>
    <source>
        <strain evidence="12 13">T05b</strain>
    </source>
</reference>
<evidence type="ECO:0000256" key="2">
    <source>
        <dbReference type="ARBA" id="ARBA00001911"/>
    </source>
</evidence>
<comment type="caution">
    <text evidence="12">The sequence shown here is derived from an EMBL/GenBank/DDBJ whole genome shotgun (WGS) entry which is preliminary data.</text>
</comment>
<evidence type="ECO:0000313" key="13">
    <source>
        <dbReference type="Proteomes" id="UP000703590"/>
    </source>
</evidence>
<keyword evidence="13" id="KW-1185">Reference proteome</keyword>
<dbReference type="InterPro" id="IPR005886">
    <property type="entry name" value="UDP_G4E"/>
</dbReference>
<comment type="similarity">
    <text evidence="4 10">Belongs to the NAD(P)-dependent epimerase/dehydratase family.</text>
</comment>
<keyword evidence="8 10" id="KW-0413">Isomerase</keyword>
<dbReference type="RefSeq" id="WP_205459192.1">
    <property type="nucleotide sequence ID" value="NZ_JAFHKK010000015.1"/>
</dbReference>
<evidence type="ECO:0000256" key="4">
    <source>
        <dbReference type="ARBA" id="ARBA00007637"/>
    </source>
</evidence>
<comment type="subunit">
    <text evidence="10">Homodimer.</text>
</comment>
<evidence type="ECO:0000256" key="7">
    <source>
        <dbReference type="ARBA" id="ARBA00023027"/>
    </source>
</evidence>
<proteinExistence type="inferred from homology"/>
<reference evidence="13" key="2">
    <citation type="submission" date="2021-02" db="EMBL/GenBank/DDBJ databases">
        <title>Sulfurospirillum tamanensis sp. nov.</title>
        <authorList>
            <person name="Merkel A.Y."/>
        </authorList>
    </citation>
    <scope>NUCLEOTIDE SEQUENCE [LARGE SCALE GENOMIC DNA]</scope>
    <source>
        <strain evidence="13">T05b</strain>
    </source>
</reference>
<sequence>MAILLTGGAGYIGSHVLKQLLEKTEENIVVVDNLSTGNQACIDALLEIRDFHFAKIDLDNLEMLEMLIERFEVTDVLHFAASIVVSESMQNPLKYYKNNTAKTTGLIELCVNFGVKRFVFSSTAAVYGEPATNPVDETVLLAPINPYGRSKLMSETVLRDASNAHPAFKHVILRYFNVAGVAGDGSIGQSFPDATHLIKVAAQTALGARDALAVFGTDYPTKDGTCERDYIHVEDLADAHLKALEYLKTHPSDTFNVGYGHGFSVREVIKTMQRVSGVDFKVEMAPRREGDPAILVASSTKIKTRMGWEPQCDDLEHICKTALAWEKKLHEN</sequence>
<dbReference type="Pfam" id="PF01370">
    <property type="entry name" value="Epimerase"/>
    <property type="match status" value="1"/>
</dbReference>
<protein>
    <recommendedName>
        <fullName evidence="6 10">UDP-glucose 4-epimerase</fullName>
        <ecNumber evidence="5 10">5.1.3.2</ecNumber>
    </recommendedName>
</protein>
<evidence type="ECO:0000256" key="1">
    <source>
        <dbReference type="ARBA" id="ARBA00000083"/>
    </source>
</evidence>
<keyword evidence="7 10" id="KW-0520">NAD</keyword>
<evidence type="ECO:0000256" key="9">
    <source>
        <dbReference type="ARBA" id="ARBA00023277"/>
    </source>
</evidence>
<evidence type="ECO:0000256" key="3">
    <source>
        <dbReference type="ARBA" id="ARBA00004947"/>
    </source>
</evidence>
<dbReference type="Proteomes" id="UP000703590">
    <property type="component" value="Unassembled WGS sequence"/>
</dbReference>
<keyword evidence="9 10" id="KW-0119">Carbohydrate metabolism</keyword>
<feature type="domain" description="NAD-dependent epimerase/dehydratase" evidence="11">
    <location>
        <begin position="3"/>
        <end position="258"/>
    </location>
</feature>
<dbReference type="CDD" id="cd05247">
    <property type="entry name" value="UDP_G4E_1_SDR_e"/>
    <property type="match status" value="1"/>
</dbReference>
<dbReference type="Gene3D" id="3.90.25.10">
    <property type="entry name" value="UDP-galactose 4-epimerase, domain 1"/>
    <property type="match status" value="1"/>
</dbReference>
<dbReference type="NCBIfam" id="TIGR01179">
    <property type="entry name" value="galE"/>
    <property type="match status" value="1"/>
</dbReference>
<dbReference type="InterPro" id="IPR001509">
    <property type="entry name" value="Epimerase_deHydtase"/>
</dbReference>
<evidence type="ECO:0000256" key="8">
    <source>
        <dbReference type="ARBA" id="ARBA00023235"/>
    </source>
</evidence>
<dbReference type="EMBL" id="JAFHKK010000015">
    <property type="protein sequence ID" value="MBN2964640.1"/>
    <property type="molecule type" value="Genomic_DNA"/>
</dbReference>
<dbReference type="GO" id="GO:0003978">
    <property type="term" value="F:UDP-glucose 4-epimerase activity"/>
    <property type="evidence" value="ECO:0007669"/>
    <property type="project" value="UniProtKB-EC"/>
</dbReference>
<accession>A0ABS2WSR2</accession>
<evidence type="ECO:0000259" key="11">
    <source>
        <dbReference type="Pfam" id="PF01370"/>
    </source>
</evidence>
<comment type="catalytic activity">
    <reaction evidence="1 10">
        <text>UDP-alpha-D-glucose = UDP-alpha-D-galactose</text>
        <dbReference type="Rhea" id="RHEA:22168"/>
        <dbReference type="ChEBI" id="CHEBI:58885"/>
        <dbReference type="ChEBI" id="CHEBI:66914"/>
        <dbReference type="EC" id="5.1.3.2"/>
    </reaction>
</comment>
<reference evidence="12 13" key="1">
    <citation type="submission" date="2021-02" db="EMBL/GenBank/DDBJ databases">
        <title>Sulfurospirillum tamanensis sp. nov.</title>
        <authorList>
            <person name="Frolova A."/>
            <person name="Merkel A."/>
            <person name="Slobodkin A."/>
        </authorList>
    </citation>
    <scope>NUCLEOTIDE SEQUENCE [LARGE SCALE GENOMIC DNA]</scope>
    <source>
        <strain evidence="12 13">T05b</strain>
    </source>
</reference>
<name>A0ABS2WSR2_9BACT</name>
<dbReference type="SUPFAM" id="SSF51735">
    <property type="entry name" value="NAD(P)-binding Rossmann-fold domains"/>
    <property type="match status" value="1"/>
</dbReference>
<comment type="pathway">
    <text evidence="3 10">Carbohydrate metabolism; galactose metabolism.</text>
</comment>